<name>A0A367Y9N5_9ASCO</name>
<gene>
    <name evidence="1" type="ORF">Cantr_08960</name>
</gene>
<dbReference type="Proteomes" id="UP000253472">
    <property type="component" value="Unassembled WGS sequence"/>
</dbReference>
<dbReference type="OrthoDB" id="4019746at2759"/>
<accession>A0A367Y9N5</accession>
<keyword evidence="2" id="KW-1185">Reference proteome</keyword>
<sequence length="576" mass="67855">MFHRWNRTANEDRADTIQISYFLDRLKVSILEYNQTITQINVSPLFEKLKVDTLSNKLDEFLKLLQNGGYPDKMVIPRMIECNVYYQLAEISPLDYGLFKPLTGYFKKLISYAINEHNIPPIYELAEILGRYLYGFTKYNSLVGYQQVYLNRLVSDILKILNKYPEFLQIWLLSEHESNFAQFVSKVPQNGRLPLFLIVKNFLVYDEAGEFNQEEHIVELFKLTRRSLSFSDWCQESCNIMPVIIDTCVPIINQVSFRHNEEFAKYFRIFCSIVESSNPKTGNLYYSLYEQQVINIILVNETCDYLTFSILEQIIRSPTIDVLEKLFANTYMLAWVKDRLHDQEVLDVLTLLFRRHDKVLIRMLSNNKKSKFAPYSVTELGTQVMRITERDHTYISTIMAPTVRDMSEVTMFTFSTRTGISKVYLSLLLNYFQNQPTFNNFLNEFSSVVFLKLCFLNNQHARSIVEFLYNHYFEFLRLLQKHEKYKYDSLESRNLHVNNTFLQRRLELLKELEGQTSGAEVDDFDVTDCLDYASLETNLHLFKKLMSQLYVHSKIKHIVYNNNSSGNSLYSSTLLK</sequence>
<organism evidence="1 2">
    <name type="scientific">Candida viswanathii</name>
    <dbReference type="NCBI Taxonomy" id="5486"/>
    <lineage>
        <taxon>Eukaryota</taxon>
        <taxon>Fungi</taxon>
        <taxon>Dikarya</taxon>
        <taxon>Ascomycota</taxon>
        <taxon>Saccharomycotina</taxon>
        <taxon>Pichiomycetes</taxon>
        <taxon>Debaryomycetaceae</taxon>
        <taxon>Candida/Lodderomyces clade</taxon>
        <taxon>Candida</taxon>
    </lineage>
</organism>
<protein>
    <submittedName>
        <fullName evidence="1">Uncharacterized protein</fullName>
    </submittedName>
</protein>
<evidence type="ECO:0000313" key="1">
    <source>
        <dbReference type="EMBL" id="RCK62574.1"/>
    </source>
</evidence>
<comment type="caution">
    <text evidence="1">The sequence shown here is derived from an EMBL/GenBank/DDBJ whole genome shotgun (WGS) entry which is preliminary data.</text>
</comment>
<reference evidence="1 2" key="1">
    <citation type="submission" date="2018-06" db="EMBL/GenBank/DDBJ databases">
        <title>Whole genome sequencing of Candida tropicalis (genome annotated by CSBL at Korea University).</title>
        <authorList>
            <person name="Ahn J."/>
        </authorList>
    </citation>
    <scope>NUCLEOTIDE SEQUENCE [LARGE SCALE GENOMIC DNA]</scope>
    <source>
        <strain evidence="1 2">ATCC 20962</strain>
    </source>
</reference>
<evidence type="ECO:0000313" key="2">
    <source>
        <dbReference type="Proteomes" id="UP000253472"/>
    </source>
</evidence>
<proteinExistence type="predicted"/>
<dbReference type="EMBL" id="QLNQ01000025">
    <property type="protein sequence ID" value="RCK62574.1"/>
    <property type="molecule type" value="Genomic_DNA"/>
</dbReference>
<dbReference type="AlphaFoldDB" id="A0A367Y9N5"/>